<comment type="caution">
    <text evidence="2">The sequence shown here is derived from an EMBL/GenBank/DDBJ whole genome shotgun (WGS) entry which is preliminary data.</text>
</comment>
<dbReference type="Proteomes" id="UP000887226">
    <property type="component" value="Unassembled WGS sequence"/>
</dbReference>
<evidence type="ECO:0000313" key="3">
    <source>
        <dbReference type="Proteomes" id="UP000887226"/>
    </source>
</evidence>
<accession>A0A9P7Z8Z6</accession>
<evidence type="ECO:0000256" key="1">
    <source>
        <dbReference type="SAM" id="MobiDB-lite"/>
    </source>
</evidence>
<gene>
    <name evidence="2" type="ORF">BJ878DRAFT_194846</name>
</gene>
<dbReference type="EMBL" id="MU253775">
    <property type="protein sequence ID" value="KAG9247337.1"/>
    <property type="molecule type" value="Genomic_DNA"/>
</dbReference>
<evidence type="ECO:0000313" key="2">
    <source>
        <dbReference type="EMBL" id="KAG9247337.1"/>
    </source>
</evidence>
<dbReference type="AlphaFoldDB" id="A0A9P7Z8Z6"/>
<proteinExistence type="predicted"/>
<protein>
    <submittedName>
        <fullName evidence="2">Uncharacterized protein</fullName>
    </submittedName>
</protein>
<sequence length="300" mass="32840">MSPANNSFFTPPRRQAIPRPLIARTELEPIQVDSDSEPEPVVISKKTTTAKAGNKNKVVIVIDSDSENDNDETCTQSTDVDLVSTSSSATIRNEHNLGLGEHSAKISHYQLMDVDIPEDTTVVDTSPTVPVDYLHAKENVPKDTIVVDTSRLSILASENGVDTDDVDVDDDDAINLPPSMPSSARYATYNSPSTPSTPPPRNGRITKIGYPSYDIDTPNKTRRSSRFLPHIDISSATGSRLKRKHDDDETYSPRRNRCLRSKTSSPSTRKSRRNITQRSGSHAAEGSTLLGNSAEDVPEL</sequence>
<feature type="compositionally biased region" description="Acidic residues" evidence="1">
    <location>
        <begin position="161"/>
        <end position="173"/>
    </location>
</feature>
<reference evidence="2" key="1">
    <citation type="journal article" date="2021" name="IMA Fungus">
        <title>Genomic characterization of three marine fungi, including Emericellopsis atlantica sp. nov. with signatures of a generalist lifestyle and marine biomass degradation.</title>
        <authorList>
            <person name="Hagestad O.C."/>
            <person name="Hou L."/>
            <person name="Andersen J.H."/>
            <person name="Hansen E.H."/>
            <person name="Altermark B."/>
            <person name="Li C."/>
            <person name="Kuhnert E."/>
            <person name="Cox R.J."/>
            <person name="Crous P.W."/>
            <person name="Spatafora J.W."/>
            <person name="Lail K."/>
            <person name="Amirebrahimi M."/>
            <person name="Lipzen A."/>
            <person name="Pangilinan J."/>
            <person name="Andreopoulos W."/>
            <person name="Hayes R.D."/>
            <person name="Ng V."/>
            <person name="Grigoriev I.V."/>
            <person name="Jackson S.A."/>
            <person name="Sutton T.D.S."/>
            <person name="Dobson A.D.W."/>
            <person name="Rama T."/>
        </authorList>
    </citation>
    <scope>NUCLEOTIDE SEQUENCE</scope>
    <source>
        <strain evidence="2">TRa3180A</strain>
    </source>
</reference>
<name>A0A9P7Z8Z6_9HELO</name>
<feature type="region of interest" description="Disordered" evidence="1">
    <location>
        <begin position="161"/>
        <end position="300"/>
    </location>
</feature>
<keyword evidence="3" id="KW-1185">Reference proteome</keyword>
<organism evidence="2 3">
    <name type="scientific">Calycina marina</name>
    <dbReference type="NCBI Taxonomy" id="1763456"/>
    <lineage>
        <taxon>Eukaryota</taxon>
        <taxon>Fungi</taxon>
        <taxon>Dikarya</taxon>
        <taxon>Ascomycota</taxon>
        <taxon>Pezizomycotina</taxon>
        <taxon>Leotiomycetes</taxon>
        <taxon>Helotiales</taxon>
        <taxon>Pezizellaceae</taxon>
        <taxon>Calycina</taxon>
    </lineage>
</organism>